<sequence>MPFLNVSGATIYFESKGHGPHILLIHAGIADSRMWENEFHSLAKQFHVTRFDLPGFGQSSFTGGTFSYTKLINKLLTHLSINQTHILAASFGGKIALNFVLEHPERCLRLALQSSAIGTWDFSQELQEYDEKEEQLLAQKRFEQAAELNYQTWILRDRNPESLDPKLKKLVIDMQMAAFTRPEPPFSVEEEASMPPIPDRLSQLKLPVLVIIGENDVPDFQNISEFFNQTIVHSEKMVIPNAAHLANLEAPELINQLLISFFHS</sequence>
<dbReference type="InterPro" id="IPR050266">
    <property type="entry name" value="AB_hydrolase_sf"/>
</dbReference>
<dbReference type="EMBL" id="AJAU01000011">
    <property type="protein sequence ID" value="EOL47801.1"/>
    <property type="molecule type" value="Genomic_DNA"/>
</dbReference>
<dbReference type="InterPro" id="IPR000073">
    <property type="entry name" value="AB_hydrolase_1"/>
</dbReference>
<comment type="caution">
    <text evidence="2">The sequence shown here is derived from an EMBL/GenBank/DDBJ whole genome shotgun (WGS) entry which is preliminary data.</text>
</comment>
<reference evidence="2 3" key="1">
    <citation type="submission" date="2013-02" db="EMBL/GenBank/DDBJ databases">
        <title>The Genome Sequence of Enterococcus caccae BAA-1240.</title>
        <authorList>
            <consortium name="The Broad Institute Genome Sequencing Platform"/>
            <consortium name="The Broad Institute Genome Sequencing Center for Infectious Disease"/>
            <person name="Earl A.M."/>
            <person name="Gilmore M.S."/>
            <person name="Lebreton F."/>
            <person name="Walker B."/>
            <person name="Young S.K."/>
            <person name="Zeng Q."/>
            <person name="Gargeya S."/>
            <person name="Fitzgerald M."/>
            <person name="Haas B."/>
            <person name="Abouelleil A."/>
            <person name="Alvarado L."/>
            <person name="Arachchi H.M."/>
            <person name="Berlin A.M."/>
            <person name="Chapman S.B."/>
            <person name="Dewar J."/>
            <person name="Goldberg J."/>
            <person name="Griggs A."/>
            <person name="Gujja S."/>
            <person name="Hansen M."/>
            <person name="Howarth C."/>
            <person name="Imamovic A."/>
            <person name="Larimer J."/>
            <person name="McCowan C."/>
            <person name="Murphy C."/>
            <person name="Neiman D."/>
            <person name="Pearson M."/>
            <person name="Priest M."/>
            <person name="Roberts A."/>
            <person name="Saif S."/>
            <person name="Shea T."/>
            <person name="Sisk P."/>
            <person name="Sykes S."/>
            <person name="Wortman J."/>
            <person name="Nusbaum C."/>
            <person name="Birren B."/>
        </authorList>
    </citation>
    <scope>NUCLEOTIDE SEQUENCE [LARGE SCALE GENOMIC DNA]</scope>
    <source>
        <strain evidence="2 3">ATCC BAA-1240</strain>
    </source>
</reference>
<dbReference type="AlphaFoldDB" id="R3WIY5"/>
<keyword evidence="3" id="KW-1185">Reference proteome</keyword>
<dbReference type="PANTHER" id="PTHR43798:SF33">
    <property type="entry name" value="HYDROLASE, PUTATIVE (AFU_ORTHOLOGUE AFUA_2G14860)-RELATED"/>
    <property type="match status" value="1"/>
</dbReference>
<dbReference type="RefSeq" id="WP_010771199.1">
    <property type="nucleotide sequence ID" value="NZ_KB946333.1"/>
</dbReference>
<dbReference type="OrthoDB" id="9805423at2"/>
<organism evidence="2 3">
    <name type="scientific">Enterococcus caccae ATCC BAA-1240</name>
    <dbReference type="NCBI Taxonomy" id="1158612"/>
    <lineage>
        <taxon>Bacteria</taxon>
        <taxon>Bacillati</taxon>
        <taxon>Bacillota</taxon>
        <taxon>Bacilli</taxon>
        <taxon>Lactobacillales</taxon>
        <taxon>Enterococcaceae</taxon>
        <taxon>Enterococcus</taxon>
    </lineage>
</organism>
<dbReference type="PATRIC" id="fig|1158612.3.peg.1039"/>
<dbReference type="InterPro" id="IPR029058">
    <property type="entry name" value="AB_hydrolase_fold"/>
</dbReference>
<dbReference type="GO" id="GO:0016020">
    <property type="term" value="C:membrane"/>
    <property type="evidence" value="ECO:0007669"/>
    <property type="project" value="TreeGrafter"/>
</dbReference>
<evidence type="ECO:0000313" key="3">
    <source>
        <dbReference type="Proteomes" id="UP000013840"/>
    </source>
</evidence>
<evidence type="ECO:0000313" key="2">
    <source>
        <dbReference type="EMBL" id="EOL47801.1"/>
    </source>
</evidence>
<dbReference type="SUPFAM" id="SSF53474">
    <property type="entry name" value="alpha/beta-Hydrolases"/>
    <property type="match status" value="1"/>
</dbReference>
<accession>R3WIY5</accession>
<dbReference type="PANTHER" id="PTHR43798">
    <property type="entry name" value="MONOACYLGLYCEROL LIPASE"/>
    <property type="match status" value="1"/>
</dbReference>
<dbReference type="STRING" id="317735.RU98_GL002669"/>
<dbReference type="Pfam" id="PF00561">
    <property type="entry name" value="Abhydrolase_1"/>
    <property type="match status" value="1"/>
</dbReference>
<dbReference type="eggNOG" id="COG2267">
    <property type="taxonomic scope" value="Bacteria"/>
</dbReference>
<protein>
    <recommendedName>
        <fullName evidence="1">AB hydrolase-1 domain-containing protein</fullName>
    </recommendedName>
</protein>
<gene>
    <name evidence="2" type="ORF">UC7_01051</name>
</gene>
<dbReference type="Gene3D" id="3.40.50.1820">
    <property type="entry name" value="alpha/beta hydrolase"/>
    <property type="match status" value="1"/>
</dbReference>
<feature type="domain" description="AB hydrolase-1" evidence="1">
    <location>
        <begin position="20"/>
        <end position="251"/>
    </location>
</feature>
<dbReference type="Proteomes" id="UP000013840">
    <property type="component" value="Unassembled WGS sequence"/>
</dbReference>
<name>R3WIY5_9ENTE</name>
<proteinExistence type="predicted"/>
<evidence type="ECO:0000259" key="1">
    <source>
        <dbReference type="Pfam" id="PF00561"/>
    </source>
</evidence>
<dbReference type="PRINTS" id="PR00111">
    <property type="entry name" value="ABHYDROLASE"/>
</dbReference>